<name>E0SNM8_IGNAA</name>
<keyword evidence="2" id="KW-1185">Reference proteome</keyword>
<dbReference type="EMBL" id="CP002098">
    <property type="protein sequence ID" value="ADM27824.1"/>
    <property type="molecule type" value="Genomic_DNA"/>
</dbReference>
<accession>E0SNM8</accession>
<sequence length="46" mass="5470">MLIYIFKAKVVKSSTRYLIYPPKEYQEKLKKLHGKEVNVIVIEESD</sequence>
<dbReference type="BioCyc" id="IAGG583356:GHAH-992-MONOMER"/>
<protein>
    <submittedName>
        <fullName evidence="1">Uncharacterized protein</fullName>
    </submittedName>
</protein>
<reference evidence="1 2" key="1">
    <citation type="journal article" date="2010" name="Stand. Genomic Sci.">
        <title>Complete genome sequence of Ignisphaera aggregans type strain (AQ1.S1).</title>
        <authorList>
            <person name="Goker M."/>
            <person name="Held B."/>
            <person name="Lapidus A."/>
            <person name="Nolan M."/>
            <person name="Spring S."/>
            <person name="Yasawong M."/>
            <person name="Lucas S."/>
            <person name="Glavina Del Rio T."/>
            <person name="Tice H."/>
            <person name="Cheng J.F."/>
            <person name="Goodwin L."/>
            <person name="Tapia R."/>
            <person name="Pitluck S."/>
            <person name="Liolios K."/>
            <person name="Ivanova N."/>
            <person name="Mavromatis K."/>
            <person name="Mikhailova N."/>
            <person name="Pati A."/>
            <person name="Chen A."/>
            <person name="Palaniappan K."/>
            <person name="Brambilla E."/>
            <person name="Land M."/>
            <person name="Hauser L."/>
            <person name="Chang Y.J."/>
            <person name="Jeffries C.D."/>
            <person name="Brettin T."/>
            <person name="Detter J.C."/>
            <person name="Han C."/>
            <person name="Rohde M."/>
            <person name="Sikorski J."/>
            <person name="Woyke T."/>
            <person name="Bristow J."/>
            <person name="Eisen J.A."/>
            <person name="Markowitz V."/>
            <person name="Hugenholtz P."/>
            <person name="Kyrpides N.C."/>
            <person name="Klenk H.P."/>
        </authorList>
    </citation>
    <scope>NUCLEOTIDE SEQUENCE [LARGE SCALE GENOMIC DNA]</scope>
    <source>
        <strain evidence="2">DSM 17230 / JCM 13409 / AQ1.S1</strain>
    </source>
</reference>
<evidence type="ECO:0000313" key="2">
    <source>
        <dbReference type="Proteomes" id="UP000001304"/>
    </source>
</evidence>
<evidence type="ECO:0000313" key="1">
    <source>
        <dbReference type="EMBL" id="ADM27824.1"/>
    </source>
</evidence>
<gene>
    <name evidence="1" type="ordered locus">Igag_1009</name>
</gene>
<dbReference type="Proteomes" id="UP000001304">
    <property type="component" value="Chromosome"/>
</dbReference>
<dbReference type="AlphaFoldDB" id="E0SNM8"/>
<organism evidence="1 2">
    <name type="scientific">Ignisphaera aggregans (strain DSM 17230 / JCM 13409 / AQ1.S1)</name>
    <dbReference type="NCBI Taxonomy" id="583356"/>
    <lineage>
        <taxon>Archaea</taxon>
        <taxon>Thermoproteota</taxon>
        <taxon>Thermoprotei</taxon>
        <taxon>Desulfurococcales</taxon>
        <taxon>Desulfurococcaceae</taxon>
        <taxon>Ignisphaera</taxon>
    </lineage>
</organism>
<dbReference type="KEGG" id="iag:Igag_1009"/>
<proteinExistence type="predicted"/>
<dbReference type="HOGENOM" id="CLU_3178544_0_0_2"/>